<gene>
    <name evidence="1" type="ORF">F5876DRAFT_70821</name>
</gene>
<organism evidence="1 2">
    <name type="scientific">Lentinula aff. lateritia</name>
    <dbReference type="NCBI Taxonomy" id="2804960"/>
    <lineage>
        <taxon>Eukaryota</taxon>
        <taxon>Fungi</taxon>
        <taxon>Dikarya</taxon>
        <taxon>Basidiomycota</taxon>
        <taxon>Agaricomycotina</taxon>
        <taxon>Agaricomycetes</taxon>
        <taxon>Agaricomycetidae</taxon>
        <taxon>Agaricales</taxon>
        <taxon>Marasmiineae</taxon>
        <taxon>Omphalotaceae</taxon>
        <taxon>Lentinula</taxon>
    </lineage>
</organism>
<feature type="non-terminal residue" evidence="1">
    <location>
        <position position="139"/>
    </location>
</feature>
<accession>A0ACC1THW6</accession>
<name>A0ACC1THW6_9AGAR</name>
<sequence length="139" mass="14991">MPFSHSRTIYSFAAVLALSSVSRVTPTTITTTTITRHISSIAPRTPSSPLPAADFSVPITASAPCSKAKKSVMQARRESQAAQAGSNFTTVLTGFDFDKEYLTNVMFGEQEFMLIVDTGSSDTWAPQVGYACFNLDNKP</sequence>
<protein>
    <submittedName>
        <fullName evidence="1">Uncharacterized protein</fullName>
    </submittedName>
</protein>
<evidence type="ECO:0000313" key="1">
    <source>
        <dbReference type="EMBL" id="KAJ3804217.1"/>
    </source>
</evidence>
<keyword evidence="2" id="KW-1185">Reference proteome</keyword>
<dbReference type="EMBL" id="MU796183">
    <property type="protein sequence ID" value="KAJ3804217.1"/>
    <property type="molecule type" value="Genomic_DNA"/>
</dbReference>
<comment type="caution">
    <text evidence="1">The sequence shown here is derived from an EMBL/GenBank/DDBJ whole genome shotgun (WGS) entry which is preliminary data.</text>
</comment>
<dbReference type="Proteomes" id="UP001163835">
    <property type="component" value="Unassembled WGS sequence"/>
</dbReference>
<evidence type="ECO:0000313" key="2">
    <source>
        <dbReference type="Proteomes" id="UP001163835"/>
    </source>
</evidence>
<reference evidence="1" key="1">
    <citation type="submission" date="2022-09" db="EMBL/GenBank/DDBJ databases">
        <title>A Global Phylogenomic Analysis of the Shiitake Genus Lentinula.</title>
        <authorList>
            <consortium name="DOE Joint Genome Institute"/>
            <person name="Sierra-Patev S."/>
            <person name="Min B."/>
            <person name="Naranjo-Ortiz M."/>
            <person name="Looney B."/>
            <person name="Konkel Z."/>
            <person name="Slot J.C."/>
            <person name="Sakamoto Y."/>
            <person name="Steenwyk J.L."/>
            <person name="Rokas A."/>
            <person name="Carro J."/>
            <person name="Camarero S."/>
            <person name="Ferreira P."/>
            <person name="Molpeceres G."/>
            <person name="Ruiz-Duenas F.J."/>
            <person name="Serrano A."/>
            <person name="Henrissat B."/>
            <person name="Drula E."/>
            <person name="Hughes K.W."/>
            <person name="Mata J.L."/>
            <person name="Ishikawa N.K."/>
            <person name="Vargas-Isla R."/>
            <person name="Ushijima S."/>
            <person name="Smith C.A."/>
            <person name="Ahrendt S."/>
            <person name="Andreopoulos W."/>
            <person name="He G."/>
            <person name="Labutti K."/>
            <person name="Lipzen A."/>
            <person name="Ng V."/>
            <person name="Riley R."/>
            <person name="Sandor L."/>
            <person name="Barry K."/>
            <person name="Martinez A.T."/>
            <person name="Xiao Y."/>
            <person name="Gibbons J.G."/>
            <person name="Terashima K."/>
            <person name="Grigoriev I.V."/>
            <person name="Hibbett D.S."/>
        </authorList>
    </citation>
    <scope>NUCLEOTIDE SEQUENCE</scope>
    <source>
        <strain evidence="1">TMI1499</strain>
    </source>
</reference>
<proteinExistence type="predicted"/>